<evidence type="ECO:0000313" key="1">
    <source>
        <dbReference type="EMBL" id="JAC19455.1"/>
    </source>
</evidence>
<proteinExistence type="evidence at transcript level"/>
<protein>
    <submittedName>
        <fullName evidence="1">Putative gag-pol polyprotein strongylocentrotus purpuratus</fullName>
    </submittedName>
</protein>
<reference evidence="1" key="1">
    <citation type="submission" date="2014-03" db="EMBL/GenBank/DDBJ databases">
        <title>The sialotranscriptome of Amblyomma triste, Amblyomma parvum and Amblyomma cajennense ticks, uncovered by 454-based RNA-seq.</title>
        <authorList>
            <person name="Garcia G.R."/>
            <person name="Gardinassi L.G."/>
            <person name="Ribeiro J.M."/>
            <person name="Anatriello E."/>
            <person name="Ferreira B.R."/>
            <person name="Moreira H.N."/>
            <person name="Mafra C."/>
            <person name="Olegario M.M."/>
            <person name="Szabo P.J."/>
            <person name="Miranda-Santos I.K."/>
            <person name="Maruyama S.R."/>
        </authorList>
    </citation>
    <scope>NUCLEOTIDE SEQUENCE</scope>
    <source>
        <strain evidence="1">Uberlandia</strain>
        <tissue evidence="1">Salivary glands</tissue>
    </source>
</reference>
<name>A0A023FEM0_AMBCJ</name>
<organism evidence="1">
    <name type="scientific">Amblyomma cajennense</name>
    <name type="common">Cayenne tick</name>
    <name type="synonym">Acarus cajennensis</name>
    <dbReference type="NCBI Taxonomy" id="34607"/>
    <lineage>
        <taxon>Eukaryota</taxon>
        <taxon>Metazoa</taxon>
        <taxon>Ecdysozoa</taxon>
        <taxon>Arthropoda</taxon>
        <taxon>Chelicerata</taxon>
        <taxon>Arachnida</taxon>
        <taxon>Acari</taxon>
        <taxon>Parasitiformes</taxon>
        <taxon>Ixodida</taxon>
        <taxon>Ixodoidea</taxon>
        <taxon>Ixodidae</taxon>
        <taxon>Amblyomminae</taxon>
        <taxon>Amblyomma</taxon>
    </lineage>
</organism>
<dbReference type="PANTHER" id="PTHR33327">
    <property type="entry name" value="ENDONUCLEASE"/>
    <property type="match status" value="1"/>
</dbReference>
<dbReference type="PANTHER" id="PTHR33327:SF3">
    <property type="entry name" value="RNA-DIRECTED DNA POLYMERASE"/>
    <property type="match status" value="1"/>
</dbReference>
<sequence>MTSAAQQRLPQNLVVVLAAVSDISLYKRVELADRVSDYSGPRSVAAIPSAASSTLVDRQSSLEAKINHLASTVAALRASIPRRCQCSSRQRLRHRSSSSHRSSPAQDGFCWYHHKFGAAACRCRQCCLWLGNAPTSR</sequence>
<dbReference type="EMBL" id="GBBK01005027">
    <property type="protein sequence ID" value="JAC19455.1"/>
    <property type="molecule type" value="mRNA"/>
</dbReference>
<dbReference type="AlphaFoldDB" id="A0A023FEM0"/>
<accession>A0A023FEM0</accession>